<dbReference type="InterPro" id="IPR021109">
    <property type="entry name" value="Peptidase_aspartic_dom_sf"/>
</dbReference>
<keyword evidence="1" id="KW-0695">RNA-directed DNA polymerase</keyword>
<reference evidence="1" key="1">
    <citation type="journal article" date="2021" name="Proc. Natl. Acad. Sci. U.S.A.">
        <title>A Catalog of Tens of Thousands of Viruses from Human Metagenomes Reveals Hidden Associations with Chronic Diseases.</title>
        <authorList>
            <person name="Tisza M.J."/>
            <person name="Buck C.B."/>
        </authorList>
    </citation>
    <scope>NUCLEOTIDE SEQUENCE</scope>
    <source>
        <strain evidence="1">CtTC45</strain>
    </source>
</reference>
<organism evidence="1">
    <name type="scientific">Siphoviridae sp. ctTC45</name>
    <dbReference type="NCBI Taxonomy" id="2827573"/>
    <lineage>
        <taxon>Viruses</taxon>
        <taxon>Duplodnaviria</taxon>
        <taxon>Heunggongvirae</taxon>
        <taxon>Uroviricota</taxon>
        <taxon>Caudoviricetes</taxon>
    </lineage>
</organism>
<dbReference type="Gene3D" id="2.40.70.10">
    <property type="entry name" value="Acid Proteases"/>
    <property type="match status" value="1"/>
</dbReference>
<protein>
    <submittedName>
        <fullName evidence="1">Reverse transcriptase</fullName>
    </submittedName>
</protein>
<dbReference type="EMBL" id="BK015895">
    <property type="protein sequence ID" value="DAD72159.1"/>
    <property type="molecule type" value="Genomic_DNA"/>
</dbReference>
<evidence type="ECO:0000313" key="1">
    <source>
        <dbReference type="EMBL" id="DAD72159.1"/>
    </source>
</evidence>
<accession>A0A8S5LQN6</accession>
<name>A0A8S5LQN6_9CAUD</name>
<keyword evidence="1" id="KW-0548">Nucleotidyltransferase</keyword>
<sequence>MSSAFTIGYKNVMNKLLTEIEIIYNDVSMKTVALWDTGATNCCISKEVVNELSLIATGKIGMQTPNGQSEANTYLVDINLPNDVKINDVQVADSEIGLQKIGMLIGMNIINQGDLAISHYNSKTVFTFRMPSEHTTDYVKQIQFKNVIGKPHGKGKRKHKKR</sequence>
<dbReference type="SUPFAM" id="SSF50630">
    <property type="entry name" value="Acid proteases"/>
    <property type="match status" value="1"/>
</dbReference>
<keyword evidence="1" id="KW-0808">Transferase</keyword>
<dbReference type="Pfam" id="PF13975">
    <property type="entry name" value="gag-asp_proteas"/>
    <property type="match status" value="1"/>
</dbReference>
<proteinExistence type="predicted"/>
<dbReference type="GO" id="GO:0003964">
    <property type="term" value="F:RNA-directed DNA polymerase activity"/>
    <property type="evidence" value="ECO:0007669"/>
    <property type="project" value="UniProtKB-KW"/>
</dbReference>